<evidence type="ECO:0000256" key="1">
    <source>
        <dbReference type="SAM" id="MobiDB-lite"/>
    </source>
</evidence>
<dbReference type="Gene3D" id="3.10.129.10">
    <property type="entry name" value="Hotdog Thioesterase"/>
    <property type="match status" value="1"/>
</dbReference>
<keyword evidence="3" id="KW-1185">Reference proteome</keyword>
<organism evidence="2 3">
    <name type="scientific">Cognatiluteimonas weifangensis</name>
    <dbReference type="NCBI Taxonomy" id="2303539"/>
    <lineage>
        <taxon>Bacteria</taxon>
        <taxon>Pseudomonadati</taxon>
        <taxon>Pseudomonadota</taxon>
        <taxon>Gammaproteobacteria</taxon>
        <taxon>Lysobacterales</taxon>
        <taxon>Lysobacteraceae</taxon>
        <taxon>Cognatiluteimonas</taxon>
    </lineage>
</organism>
<dbReference type="EMBL" id="QVPD01000008">
    <property type="protein sequence ID" value="RFP60155.1"/>
    <property type="molecule type" value="Genomic_DNA"/>
</dbReference>
<gene>
    <name evidence="2" type="ORF">D0Y53_08985</name>
</gene>
<dbReference type="Proteomes" id="UP000262917">
    <property type="component" value="Unassembled WGS sequence"/>
</dbReference>
<reference evidence="2 3" key="1">
    <citation type="submission" date="2018-08" db="EMBL/GenBank/DDBJ databases">
        <title>Lysobacter weifangensis sp. nov., a new member of the family 'Xanthomonadaceae', isolated from soil in a farmland.</title>
        <authorList>
            <person name="Zhao H."/>
        </authorList>
    </citation>
    <scope>NUCLEOTIDE SEQUENCE [LARGE SCALE GENOMIC DNA]</scope>
    <source>
        <strain evidence="2 3">WF-2</strain>
    </source>
</reference>
<dbReference type="InterPro" id="IPR029069">
    <property type="entry name" value="HotDog_dom_sf"/>
</dbReference>
<dbReference type="RefSeq" id="WP_117202894.1">
    <property type="nucleotide sequence ID" value="NZ_QVPD01000008.1"/>
</dbReference>
<dbReference type="AlphaFoldDB" id="A0A372DKN1"/>
<dbReference type="InterPro" id="IPR051490">
    <property type="entry name" value="THEM6_lcsJ_thioesterase"/>
</dbReference>
<dbReference type="SUPFAM" id="SSF54637">
    <property type="entry name" value="Thioesterase/thiol ester dehydrase-isomerase"/>
    <property type="match status" value="1"/>
</dbReference>
<dbReference type="Pfam" id="PF13279">
    <property type="entry name" value="4HBT_2"/>
    <property type="match status" value="1"/>
</dbReference>
<protein>
    <submittedName>
        <fullName evidence="2">Thioesterase</fullName>
    </submittedName>
</protein>
<name>A0A372DKN1_9GAMM</name>
<evidence type="ECO:0000313" key="3">
    <source>
        <dbReference type="Proteomes" id="UP000262917"/>
    </source>
</evidence>
<comment type="caution">
    <text evidence="2">The sequence shown here is derived from an EMBL/GenBank/DDBJ whole genome shotgun (WGS) entry which is preliminary data.</text>
</comment>
<dbReference type="CDD" id="cd00586">
    <property type="entry name" value="4HBT"/>
    <property type="match status" value="1"/>
</dbReference>
<dbReference type="PANTHER" id="PTHR12475">
    <property type="match status" value="1"/>
</dbReference>
<sequence length="204" mass="22891">MRLRLRLLWLILSSLWRRPLGVLDDSILSFLVLPNDIDVTKLTDDRYAAIMDLGRLDLALRTGLAGAMIRRKWAPLASFATIRFRYPLRAFQRYALRTRIIYWDDGAFCFRQTFERNGRTLATGYVNATLLGPTGPVSPDEILAAGRGPVARPDKPEIVSRLQELDALIHAGQRQVRAPDRRTADNAASHRGSVAGTGHDRSRG</sequence>
<accession>A0A372DKN1</accession>
<evidence type="ECO:0000313" key="2">
    <source>
        <dbReference type="EMBL" id="RFP60155.1"/>
    </source>
</evidence>
<proteinExistence type="predicted"/>
<dbReference type="OrthoDB" id="3727779at2"/>
<dbReference type="PANTHER" id="PTHR12475:SF4">
    <property type="entry name" value="PROTEIN THEM6"/>
    <property type="match status" value="1"/>
</dbReference>
<feature type="region of interest" description="Disordered" evidence="1">
    <location>
        <begin position="172"/>
        <end position="204"/>
    </location>
</feature>